<evidence type="ECO:0000256" key="6">
    <source>
        <dbReference type="RuleBase" id="RU361277"/>
    </source>
</evidence>
<organism evidence="8 9">
    <name type="scientific">Candidatus Nitrosocaldus cavascurensis</name>
    <dbReference type="NCBI Taxonomy" id="2058097"/>
    <lineage>
        <taxon>Archaea</taxon>
        <taxon>Nitrososphaerota</taxon>
        <taxon>Nitrososphaeria</taxon>
        <taxon>Candidatus Nitrosocaldales</taxon>
        <taxon>Candidatus Nitrosocaldaceae</taxon>
        <taxon>Candidatus Nitrosocaldus</taxon>
    </lineage>
</organism>
<evidence type="ECO:0000313" key="9">
    <source>
        <dbReference type="Proteomes" id="UP000236248"/>
    </source>
</evidence>
<evidence type="ECO:0000256" key="5">
    <source>
        <dbReference type="ARBA" id="ARBA00023002"/>
    </source>
</evidence>
<evidence type="ECO:0000256" key="3">
    <source>
        <dbReference type="ARBA" id="ARBA00022723"/>
    </source>
</evidence>
<dbReference type="GO" id="GO:0008270">
    <property type="term" value="F:zinc ion binding"/>
    <property type="evidence" value="ECO:0007669"/>
    <property type="project" value="InterPro"/>
</dbReference>
<dbReference type="EMBL" id="LT981265">
    <property type="protein sequence ID" value="SPC34140.1"/>
    <property type="molecule type" value="Genomic_DNA"/>
</dbReference>
<keyword evidence="5 8" id="KW-0560">Oxidoreductase</keyword>
<dbReference type="InterPro" id="IPR011032">
    <property type="entry name" value="GroES-like_sf"/>
</dbReference>
<dbReference type="InterPro" id="IPR020843">
    <property type="entry name" value="ER"/>
</dbReference>
<dbReference type="EC" id="1.1.1.1" evidence="8"/>
<keyword evidence="3 6" id="KW-0479">Metal-binding</keyword>
<reference evidence="9" key="1">
    <citation type="submission" date="2018-01" db="EMBL/GenBank/DDBJ databases">
        <authorList>
            <person name="Kerou L M."/>
        </authorList>
    </citation>
    <scope>NUCLEOTIDE SEQUENCE [LARGE SCALE GENOMIC DNA]</scope>
    <source>
        <strain evidence="9">SCU2</strain>
    </source>
</reference>
<dbReference type="SMART" id="SM00829">
    <property type="entry name" value="PKS_ER"/>
    <property type="match status" value="1"/>
</dbReference>
<dbReference type="RefSeq" id="WP_103287138.1">
    <property type="nucleotide sequence ID" value="NZ_LT981265.1"/>
</dbReference>
<comment type="similarity">
    <text evidence="2 6">Belongs to the zinc-containing alcohol dehydrogenase family.</text>
</comment>
<dbReference type="InterPro" id="IPR002328">
    <property type="entry name" value="ADH_Zn_CS"/>
</dbReference>
<dbReference type="InterPro" id="IPR036291">
    <property type="entry name" value="NAD(P)-bd_dom_sf"/>
</dbReference>
<dbReference type="PROSITE" id="PS00059">
    <property type="entry name" value="ADH_ZINC"/>
    <property type="match status" value="1"/>
</dbReference>
<evidence type="ECO:0000313" key="8">
    <source>
        <dbReference type="EMBL" id="SPC34140.1"/>
    </source>
</evidence>
<dbReference type="KEGG" id="ncv:NCAV_0963"/>
<comment type="cofactor">
    <cofactor evidence="1 6">
        <name>Zn(2+)</name>
        <dbReference type="ChEBI" id="CHEBI:29105"/>
    </cofactor>
</comment>
<accession>A0A2K5AR60</accession>
<dbReference type="SUPFAM" id="SSF51735">
    <property type="entry name" value="NAD(P)-binding Rossmann-fold domains"/>
    <property type="match status" value="1"/>
</dbReference>
<dbReference type="InterPro" id="IPR013149">
    <property type="entry name" value="ADH-like_C"/>
</dbReference>
<evidence type="ECO:0000256" key="1">
    <source>
        <dbReference type="ARBA" id="ARBA00001947"/>
    </source>
</evidence>
<sequence length="366" mass="39330">MRAAVLRSIDSGLKIEELNDPKPKDNEVLIRVNAVGLCHTDLHVLRGHIPFPLPAVLGHEVSGIVESVGNGVDNVQRGDRVVGPFILPCGKCRLCIRGNEDLCENFYNYNRLKGVYYDGTSRLTAKDGSAVYMYSMAAHAEYSVIPATSVFKVPDTMNLDDASILGCAIMTAYGACRNASLKPAEQVAVYGIGGVGSNVVQIASKVFNTDVIAIDIRDEKLEYAKSLGAKHVINSKKEDPVKAIMDITDGRGVDASIEVIGMKDTISAAIRSVRSGGRAVLVGLSSKGNEAGFEINFLVRKGVHIIGSYGGKPRIDMPEIIALASKGVIDVANVISERFKLEEVNEAFEKLEKGGIKGRAVIKVMQ</sequence>
<keyword evidence="4 6" id="KW-0862">Zinc</keyword>
<dbReference type="SUPFAM" id="SSF50129">
    <property type="entry name" value="GroES-like"/>
    <property type="match status" value="1"/>
</dbReference>
<dbReference type="Proteomes" id="UP000236248">
    <property type="component" value="Chromosome NCAV"/>
</dbReference>
<dbReference type="Pfam" id="PF00107">
    <property type="entry name" value="ADH_zinc_N"/>
    <property type="match status" value="1"/>
</dbReference>
<dbReference type="PANTHER" id="PTHR43350:SF2">
    <property type="entry name" value="GROES-LIKE ZINC-BINDING ALCOHOL DEHYDROGENASE FAMILY PROTEIN"/>
    <property type="match status" value="1"/>
</dbReference>
<dbReference type="AlphaFoldDB" id="A0A2K5AR60"/>
<dbReference type="Gene3D" id="3.40.50.720">
    <property type="entry name" value="NAD(P)-binding Rossmann-like Domain"/>
    <property type="match status" value="1"/>
</dbReference>
<dbReference type="GO" id="GO:0004022">
    <property type="term" value="F:alcohol dehydrogenase (NAD+) activity"/>
    <property type="evidence" value="ECO:0007669"/>
    <property type="project" value="UniProtKB-EC"/>
</dbReference>
<dbReference type="InterPro" id="IPR013154">
    <property type="entry name" value="ADH-like_N"/>
</dbReference>
<evidence type="ECO:0000256" key="2">
    <source>
        <dbReference type="ARBA" id="ARBA00008072"/>
    </source>
</evidence>
<gene>
    <name evidence="8" type="ORF">NCAV_0963</name>
</gene>
<dbReference type="Gene3D" id="3.90.180.10">
    <property type="entry name" value="Medium-chain alcohol dehydrogenases, catalytic domain"/>
    <property type="match status" value="1"/>
</dbReference>
<dbReference type="PANTHER" id="PTHR43350">
    <property type="entry name" value="NAD-DEPENDENT ALCOHOL DEHYDROGENASE"/>
    <property type="match status" value="1"/>
</dbReference>
<proteinExistence type="inferred from homology"/>
<keyword evidence="9" id="KW-1185">Reference proteome</keyword>
<evidence type="ECO:0000256" key="4">
    <source>
        <dbReference type="ARBA" id="ARBA00022833"/>
    </source>
</evidence>
<evidence type="ECO:0000259" key="7">
    <source>
        <dbReference type="SMART" id="SM00829"/>
    </source>
</evidence>
<dbReference type="GeneID" id="41595007"/>
<name>A0A2K5AR60_9ARCH</name>
<feature type="domain" description="Enoyl reductase (ER)" evidence="7">
    <location>
        <begin position="8"/>
        <end position="362"/>
    </location>
</feature>
<protein>
    <submittedName>
        <fullName evidence="8">NAD-dependent alcohol dehydrogenase</fullName>
        <ecNumber evidence="8">1.1.1.1</ecNumber>
    </submittedName>
</protein>
<dbReference type="Pfam" id="PF08240">
    <property type="entry name" value="ADH_N"/>
    <property type="match status" value="1"/>
</dbReference>